<dbReference type="eggNOG" id="ENOG502S07H">
    <property type="taxonomic scope" value="Eukaryota"/>
</dbReference>
<dbReference type="OMA" id="PTATEDW"/>
<sequence>MEARHFDHDTILTDDAVAELMAKEASDTAIKYSSMGLGAFRSTKSVLPGPARSRFIGLRPMELNGTRAGGKKTRGETKKRQETAPAIGITDAAGTARGKGTKRRGSGCVESTTIEQGMNTTAAEIGHARRDRRDRKHRDRSPLSSSDDDCRLRHSKSRRGKSGKDRDLMAGESSRRKSYGRLLQKNDEFTTTSKTSGLAEGDESDPLEELIGPVPPSEAPVRTRGRGAVRGAAAMDGRFSEDYDPASDVQPEEPTATEDWDEAVETFRDRQKWKQQGADRLRAAGFTEEQVKQWEKGGEKDIDDVRWSKAGEKREW</sequence>
<dbReference type="Proteomes" id="UP000001056">
    <property type="component" value="Unassembled WGS sequence"/>
</dbReference>
<dbReference type="GeneID" id="4391240"/>
<evidence type="ECO:0000313" key="3">
    <source>
        <dbReference type="Proteomes" id="UP000001056"/>
    </source>
</evidence>
<feature type="compositionally biased region" description="Polar residues" evidence="1">
    <location>
        <begin position="109"/>
        <end position="122"/>
    </location>
</feature>
<reference evidence="3" key="1">
    <citation type="journal article" date="2015" name="Genome Announc.">
        <title>Draft genome sequence of the cellulolytic fungus Chaetomium globosum.</title>
        <authorList>
            <person name="Cuomo C.A."/>
            <person name="Untereiner W.A."/>
            <person name="Ma L.-J."/>
            <person name="Grabherr M."/>
            <person name="Birren B.W."/>
        </authorList>
    </citation>
    <scope>NUCLEOTIDE SEQUENCE [LARGE SCALE GENOMIC DNA]</scope>
    <source>
        <strain evidence="3">ATCC 6205 / CBS 148.51 / DSM 1962 / NBRC 6347 / NRRL 1970</strain>
    </source>
</reference>
<dbReference type="RefSeq" id="XP_001222667.1">
    <property type="nucleotide sequence ID" value="XM_001222666.1"/>
</dbReference>
<evidence type="ECO:0000313" key="2">
    <source>
        <dbReference type="EMBL" id="EAQ89953.1"/>
    </source>
</evidence>
<dbReference type="AlphaFoldDB" id="Q2H443"/>
<dbReference type="EMBL" id="CH408031">
    <property type="protein sequence ID" value="EAQ89953.1"/>
    <property type="molecule type" value="Genomic_DNA"/>
</dbReference>
<feature type="region of interest" description="Disordered" evidence="1">
    <location>
        <begin position="63"/>
        <end position="259"/>
    </location>
</feature>
<protein>
    <submittedName>
        <fullName evidence="2">Uncharacterized protein</fullName>
    </submittedName>
</protein>
<dbReference type="InParanoid" id="Q2H443"/>
<dbReference type="VEuPathDB" id="FungiDB:CHGG_06572"/>
<feature type="compositionally biased region" description="Basic and acidic residues" evidence="1">
    <location>
        <begin position="162"/>
        <end position="175"/>
    </location>
</feature>
<evidence type="ECO:0000256" key="1">
    <source>
        <dbReference type="SAM" id="MobiDB-lite"/>
    </source>
</evidence>
<dbReference type="PANTHER" id="PTHR40132:SF1">
    <property type="entry name" value="PRE-MRNA-SPLICING FACTOR 38B"/>
    <property type="match status" value="1"/>
</dbReference>
<accession>Q2H443</accession>
<feature type="region of interest" description="Disordered" evidence="1">
    <location>
        <begin position="284"/>
        <end position="316"/>
    </location>
</feature>
<dbReference type="HOGENOM" id="CLU_038073_1_0_1"/>
<dbReference type="STRING" id="306901.Q2H443"/>
<dbReference type="OrthoDB" id="2431475at2759"/>
<keyword evidence="3" id="KW-1185">Reference proteome</keyword>
<name>Q2H443_CHAGB</name>
<organism evidence="2 3">
    <name type="scientific">Chaetomium globosum (strain ATCC 6205 / CBS 148.51 / DSM 1962 / NBRC 6347 / NRRL 1970)</name>
    <name type="common">Soil fungus</name>
    <dbReference type="NCBI Taxonomy" id="306901"/>
    <lineage>
        <taxon>Eukaryota</taxon>
        <taxon>Fungi</taxon>
        <taxon>Dikarya</taxon>
        <taxon>Ascomycota</taxon>
        <taxon>Pezizomycotina</taxon>
        <taxon>Sordariomycetes</taxon>
        <taxon>Sordariomycetidae</taxon>
        <taxon>Sordariales</taxon>
        <taxon>Chaetomiaceae</taxon>
        <taxon>Chaetomium</taxon>
    </lineage>
</organism>
<feature type="compositionally biased region" description="Basic and acidic residues" evidence="1">
    <location>
        <begin position="289"/>
        <end position="316"/>
    </location>
</feature>
<feature type="compositionally biased region" description="Basic residues" evidence="1">
    <location>
        <begin position="129"/>
        <end position="139"/>
    </location>
</feature>
<dbReference type="PANTHER" id="PTHR40132">
    <property type="entry name" value="PRE-MRNA-SPLICING FACTOR 38B"/>
    <property type="match status" value="1"/>
</dbReference>
<proteinExistence type="predicted"/>
<gene>
    <name evidence="2" type="ORF">CHGG_06572</name>
</gene>
<feature type="compositionally biased region" description="Basic and acidic residues" evidence="1">
    <location>
        <begin position="73"/>
        <end position="82"/>
    </location>
</feature>